<dbReference type="Gene3D" id="3.40.50.1820">
    <property type="entry name" value="alpha/beta hydrolase"/>
    <property type="match status" value="1"/>
</dbReference>
<sequence>MRELAAAAREKGMEAVAEIAVKTNFPLDRPSGEEETAEVRKVVSRCDAEAYARTAEVIASDDHIDPEYSKIKSPVVFVAGDGDIISPVQRSLDISELVGGPSRVIVVKSGHQMILQDLEGVQGAVDAFLKMTS</sequence>
<keyword evidence="2" id="KW-1185">Reference proteome</keyword>
<keyword evidence="1" id="KW-0378">Hydrolase</keyword>
<name>A0A0G2FTY0_PHACM</name>
<gene>
    <name evidence="1" type="ORF">UCRPC4_g06390</name>
</gene>
<dbReference type="EMBL" id="LCWF01000190">
    <property type="protein sequence ID" value="KKY15333.1"/>
    <property type="molecule type" value="Genomic_DNA"/>
</dbReference>
<evidence type="ECO:0000313" key="1">
    <source>
        <dbReference type="EMBL" id="KKY15333.1"/>
    </source>
</evidence>
<dbReference type="InterPro" id="IPR029058">
    <property type="entry name" value="AB_hydrolase_fold"/>
</dbReference>
<reference evidence="1 2" key="1">
    <citation type="submission" date="2015-05" db="EMBL/GenBank/DDBJ databases">
        <title>Distinctive expansion of gene families associated with plant cell wall degradation and secondary metabolism in the genomes of grapevine trunk pathogens.</title>
        <authorList>
            <person name="Lawrence D.P."/>
            <person name="Travadon R."/>
            <person name="Rolshausen P.E."/>
            <person name="Baumgartner K."/>
        </authorList>
    </citation>
    <scope>NUCLEOTIDE SEQUENCE [LARGE SCALE GENOMIC DNA]</scope>
    <source>
        <strain evidence="1">UCRPC4</strain>
    </source>
</reference>
<reference evidence="1 2" key="2">
    <citation type="submission" date="2015-05" db="EMBL/GenBank/DDBJ databases">
        <authorList>
            <person name="Morales-Cruz A."/>
            <person name="Amrine K.C."/>
            <person name="Cantu D."/>
        </authorList>
    </citation>
    <scope>NUCLEOTIDE SEQUENCE [LARGE SCALE GENOMIC DNA]</scope>
    <source>
        <strain evidence="1">UCRPC4</strain>
    </source>
</reference>
<dbReference type="Proteomes" id="UP000053317">
    <property type="component" value="Unassembled WGS sequence"/>
</dbReference>
<dbReference type="OrthoDB" id="190201at2759"/>
<dbReference type="AlphaFoldDB" id="A0A0G2FTY0"/>
<dbReference type="SUPFAM" id="SSF53474">
    <property type="entry name" value="alpha/beta-Hydrolases"/>
    <property type="match status" value="1"/>
</dbReference>
<proteinExistence type="predicted"/>
<evidence type="ECO:0000313" key="2">
    <source>
        <dbReference type="Proteomes" id="UP000053317"/>
    </source>
</evidence>
<accession>A0A0G2FTY0</accession>
<comment type="caution">
    <text evidence="1">The sequence shown here is derived from an EMBL/GenBank/DDBJ whole genome shotgun (WGS) entry which is preliminary data.</text>
</comment>
<protein>
    <submittedName>
        <fullName evidence="1">Putative fumarylacetoacetate hydrolase</fullName>
    </submittedName>
</protein>
<organism evidence="1 2">
    <name type="scientific">Phaeomoniella chlamydospora</name>
    <name type="common">Phaeoacremonium chlamydosporum</name>
    <dbReference type="NCBI Taxonomy" id="158046"/>
    <lineage>
        <taxon>Eukaryota</taxon>
        <taxon>Fungi</taxon>
        <taxon>Dikarya</taxon>
        <taxon>Ascomycota</taxon>
        <taxon>Pezizomycotina</taxon>
        <taxon>Eurotiomycetes</taxon>
        <taxon>Chaetothyriomycetidae</taxon>
        <taxon>Phaeomoniellales</taxon>
        <taxon>Phaeomoniellaceae</taxon>
        <taxon>Phaeomoniella</taxon>
    </lineage>
</organism>
<dbReference type="GO" id="GO:0016787">
    <property type="term" value="F:hydrolase activity"/>
    <property type="evidence" value="ECO:0007669"/>
    <property type="project" value="UniProtKB-KW"/>
</dbReference>